<dbReference type="CDD" id="cd11714">
    <property type="entry name" value="GINS_A_archaea"/>
    <property type="match status" value="1"/>
</dbReference>
<gene>
    <name evidence="2" type="ORF">AKJ42_01555</name>
</gene>
<dbReference type="EMBL" id="LHXW01000012">
    <property type="protein sequence ID" value="KXB00133.1"/>
    <property type="molecule type" value="Genomic_DNA"/>
</dbReference>
<organism evidence="2 3">
    <name type="scientific">candidate division MSBL1 archaeon SCGC-AAA261C02</name>
    <dbReference type="NCBI Taxonomy" id="1698272"/>
    <lineage>
        <taxon>Archaea</taxon>
        <taxon>Methanobacteriati</taxon>
        <taxon>Methanobacteriota</taxon>
        <taxon>candidate division MSBL1</taxon>
    </lineage>
</organism>
<reference evidence="2 3" key="1">
    <citation type="journal article" date="2016" name="Sci. Rep.">
        <title>Metabolic traits of an uncultured archaeal lineage -MSBL1- from brine pools of the Red Sea.</title>
        <authorList>
            <person name="Mwirichia R."/>
            <person name="Alam I."/>
            <person name="Rashid M."/>
            <person name="Vinu M."/>
            <person name="Ba-Alawi W."/>
            <person name="Anthony Kamau A."/>
            <person name="Kamanda Ngugi D."/>
            <person name="Goker M."/>
            <person name="Klenk H.P."/>
            <person name="Bajic V."/>
            <person name="Stingl U."/>
        </authorList>
    </citation>
    <scope>NUCLEOTIDE SEQUENCE [LARGE SCALE GENOMIC DNA]</scope>
    <source>
        <strain evidence="2">SCGC-AAA261C02</strain>
    </source>
</reference>
<dbReference type="Gene3D" id="1.20.58.2050">
    <property type="match status" value="1"/>
</dbReference>
<evidence type="ECO:0000313" key="3">
    <source>
        <dbReference type="Proteomes" id="UP000070520"/>
    </source>
</evidence>
<feature type="domain" description="GINS subunit" evidence="1">
    <location>
        <begin position="59"/>
        <end position="150"/>
    </location>
</feature>
<proteinExistence type="predicted"/>
<comment type="caution">
    <text evidence="2">The sequence shown here is derived from an EMBL/GenBank/DDBJ whole genome shotgun (WGS) entry which is preliminary data.</text>
</comment>
<dbReference type="InterPro" id="IPR021151">
    <property type="entry name" value="GINS_A"/>
</dbReference>
<protein>
    <recommendedName>
        <fullName evidence="1">GINS subunit domain-containing protein</fullName>
    </recommendedName>
</protein>
<dbReference type="AlphaFoldDB" id="A0A133V107"/>
<name>A0A133V107_9EURY</name>
<evidence type="ECO:0000313" key="2">
    <source>
        <dbReference type="EMBL" id="KXB00133.1"/>
    </source>
</evidence>
<dbReference type="Pfam" id="PF05916">
    <property type="entry name" value="Sld5"/>
    <property type="match status" value="1"/>
</dbReference>
<sequence length="195" mass="22568">MKQKVKSAQKLPEINLVGRKIGPLSAGEETHIRPWEAAILERRGFIQPMDEYTPAGLRKRVLAEGRSSDLKDLPECFYETLNHRIQILQSEDRFDEVKKMREALNSLIDMRIQKITRMATSPVSAKKLPPEEQFLVNHLSELIKNWKKRLDNLFEKIPEEEVGAHEERVRRAIREIVGDAANIQKQRIPSTDVHS</sequence>
<accession>A0A133V107</accession>
<dbReference type="InterPro" id="IPR038437">
    <property type="entry name" value="GINS_Psf3_sf"/>
</dbReference>
<evidence type="ECO:0000259" key="1">
    <source>
        <dbReference type="Pfam" id="PF05916"/>
    </source>
</evidence>
<keyword evidence="3" id="KW-1185">Reference proteome</keyword>
<dbReference type="Proteomes" id="UP000070520">
    <property type="component" value="Unassembled WGS sequence"/>
</dbReference>